<dbReference type="RefSeq" id="XP_070880900.1">
    <property type="nucleotide sequence ID" value="XM_071027253.1"/>
</dbReference>
<dbReference type="PANTHER" id="PTHR35910:SF6">
    <property type="entry name" value="2EXR DOMAIN-CONTAINING PROTEIN"/>
    <property type="match status" value="1"/>
</dbReference>
<evidence type="ECO:0000313" key="3">
    <source>
        <dbReference type="Proteomes" id="UP001610432"/>
    </source>
</evidence>
<dbReference type="EMBL" id="JBFXLQ010000077">
    <property type="protein sequence ID" value="KAL2861006.1"/>
    <property type="molecule type" value="Genomic_DNA"/>
</dbReference>
<sequence>MMMERQPFDNPIPRKRPRLERDISTISATKAAERQEPIPERVDDTYSISYRVSPFAILPIELRLKIWEYTWPAAQVIEAAIREEFDDNERSDFKDDIDDESTELADDAGYKEFTILRPVSALGTLLRRDFSSRHLETKFPLEKYLPPIALWICQESRLHTLKSYALIQHPDLPECSFYFNPLRDLLWLSCDITSDSERLKELQASYQTSITQFRILLVEDTEWGDWDISSSLTLSILPALQTVALVLDDFEDDRTPITYSADENRNRAMYYQDQYSELCEAMELSASYQLESCQTYRFCRDRYC</sequence>
<evidence type="ECO:0000259" key="1">
    <source>
        <dbReference type="Pfam" id="PF20150"/>
    </source>
</evidence>
<accession>A0ABR4L8Z7</accession>
<comment type="caution">
    <text evidence="2">The sequence shown here is derived from an EMBL/GenBank/DDBJ whole genome shotgun (WGS) entry which is preliminary data.</text>
</comment>
<reference evidence="2 3" key="1">
    <citation type="submission" date="2024-07" db="EMBL/GenBank/DDBJ databases">
        <title>Section-level genome sequencing and comparative genomics of Aspergillus sections Usti and Cavernicolus.</title>
        <authorList>
            <consortium name="Lawrence Berkeley National Laboratory"/>
            <person name="Nybo J.L."/>
            <person name="Vesth T.C."/>
            <person name="Theobald S."/>
            <person name="Frisvad J.C."/>
            <person name="Larsen T.O."/>
            <person name="Kjaerboelling I."/>
            <person name="Rothschild-Mancinelli K."/>
            <person name="Lyhne E.K."/>
            <person name="Kogle M.E."/>
            <person name="Barry K."/>
            <person name="Clum A."/>
            <person name="Na H."/>
            <person name="Ledsgaard L."/>
            <person name="Lin J."/>
            <person name="Lipzen A."/>
            <person name="Kuo A."/>
            <person name="Riley R."/>
            <person name="Mondo S."/>
            <person name="Labutti K."/>
            <person name="Haridas S."/>
            <person name="Pangalinan J."/>
            <person name="Salamov A.A."/>
            <person name="Simmons B.A."/>
            <person name="Magnuson J.K."/>
            <person name="Chen J."/>
            <person name="Drula E."/>
            <person name="Henrissat B."/>
            <person name="Wiebenga A."/>
            <person name="Lubbers R.J."/>
            <person name="Gomes A.C."/>
            <person name="Macurrencykelacurrency M.R."/>
            <person name="Stajich J."/>
            <person name="Grigoriev I.V."/>
            <person name="Mortensen U.H."/>
            <person name="De Vries R.P."/>
            <person name="Baker S.E."/>
            <person name="Andersen M.R."/>
        </authorList>
    </citation>
    <scope>NUCLEOTIDE SEQUENCE [LARGE SCALE GENOMIC DNA]</scope>
    <source>
        <strain evidence="2 3">CBS 449.75</strain>
    </source>
</reference>
<name>A0ABR4L8Z7_9EURO</name>
<proteinExistence type="predicted"/>
<dbReference type="Pfam" id="PF20150">
    <property type="entry name" value="2EXR"/>
    <property type="match status" value="1"/>
</dbReference>
<dbReference type="InterPro" id="IPR045518">
    <property type="entry name" value="2EXR"/>
</dbReference>
<gene>
    <name evidence="2" type="ORF">BJX67DRAFT_317200</name>
</gene>
<organism evidence="2 3">
    <name type="scientific">Aspergillus lucknowensis</name>
    <dbReference type="NCBI Taxonomy" id="176173"/>
    <lineage>
        <taxon>Eukaryota</taxon>
        <taxon>Fungi</taxon>
        <taxon>Dikarya</taxon>
        <taxon>Ascomycota</taxon>
        <taxon>Pezizomycotina</taxon>
        <taxon>Eurotiomycetes</taxon>
        <taxon>Eurotiomycetidae</taxon>
        <taxon>Eurotiales</taxon>
        <taxon>Aspergillaceae</taxon>
        <taxon>Aspergillus</taxon>
        <taxon>Aspergillus subgen. Nidulantes</taxon>
    </lineage>
</organism>
<dbReference type="Proteomes" id="UP001610432">
    <property type="component" value="Unassembled WGS sequence"/>
</dbReference>
<keyword evidence="3" id="KW-1185">Reference proteome</keyword>
<protein>
    <recommendedName>
        <fullName evidence="1">2EXR domain-containing protein</fullName>
    </recommendedName>
</protein>
<evidence type="ECO:0000313" key="2">
    <source>
        <dbReference type="EMBL" id="KAL2861006.1"/>
    </source>
</evidence>
<dbReference type="PANTHER" id="PTHR35910">
    <property type="entry name" value="2EXR DOMAIN-CONTAINING PROTEIN"/>
    <property type="match status" value="1"/>
</dbReference>
<dbReference type="GeneID" id="98142325"/>
<feature type="domain" description="2EXR" evidence="1">
    <location>
        <begin position="54"/>
        <end position="186"/>
    </location>
</feature>